<keyword evidence="2" id="KW-1003">Cell membrane</keyword>
<dbReference type="PANTHER" id="PTHR47755:SF1">
    <property type="entry name" value="CELL DIVISION PROTEIN FTSX"/>
    <property type="match status" value="1"/>
</dbReference>
<protein>
    <submittedName>
        <fullName evidence="8">Permease</fullName>
    </submittedName>
</protein>
<evidence type="ECO:0000313" key="8">
    <source>
        <dbReference type="EMBL" id="RDE04632.1"/>
    </source>
</evidence>
<feature type="transmembrane region" description="Helical" evidence="6">
    <location>
        <begin position="220"/>
        <end position="240"/>
    </location>
</feature>
<evidence type="ECO:0000256" key="3">
    <source>
        <dbReference type="ARBA" id="ARBA00022692"/>
    </source>
</evidence>
<dbReference type="GO" id="GO:0032153">
    <property type="term" value="C:cell division site"/>
    <property type="evidence" value="ECO:0007669"/>
    <property type="project" value="TreeGrafter"/>
</dbReference>
<comment type="subcellular location">
    <subcellularLocation>
        <location evidence="1">Cell membrane</location>
        <topology evidence="1">Multi-pass membrane protein</topology>
    </subcellularLocation>
</comment>
<dbReference type="OrthoDB" id="8478373at2"/>
<feature type="transmembrane region" description="Helical" evidence="6">
    <location>
        <begin position="260"/>
        <end position="282"/>
    </location>
</feature>
<gene>
    <name evidence="8" type="ORF">DVW87_13635</name>
</gene>
<dbReference type="InterPro" id="IPR004513">
    <property type="entry name" value="FtsX"/>
</dbReference>
<organism evidence="8 9">
    <name type="scientific">Sphingomonas aracearum</name>
    <dbReference type="NCBI Taxonomy" id="2283317"/>
    <lineage>
        <taxon>Bacteria</taxon>
        <taxon>Pseudomonadati</taxon>
        <taxon>Pseudomonadota</taxon>
        <taxon>Alphaproteobacteria</taxon>
        <taxon>Sphingomonadales</taxon>
        <taxon>Sphingomonadaceae</taxon>
        <taxon>Sphingomonas</taxon>
    </lineage>
</organism>
<evidence type="ECO:0000256" key="6">
    <source>
        <dbReference type="SAM" id="Phobius"/>
    </source>
</evidence>
<sequence length="290" mass="30313">MSTAAARRPLDDRRGLGTMAWIMAVMLFLTVLTGAIGLATAGGTRALDRQLAGRLTVQIVEPVAATRSLAALRLLQALRQSHDVARAAAVDRARLAALLEPWLGGEAADADLPMPALIDVDLAPDGEAERVAALVRSIAPAARVDAHAQWMAPVRRFLLLVTWLAAGLVGLMALATAAVVLLAARAGLETHRPTIEVLHMLGSTDVQVARLFQRRIALDTLGGGAVGTLAALATVLVLGQRLAGLDSGLLDRVTLAPGDWAVLVLLPLAFAALAFFAARVAVLRALSRTL</sequence>
<keyword evidence="4 6" id="KW-1133">Transmembrane helix</keyword>
<dbReference type="Pfam" id="PF02687">
    <property type="entry name" value="FtsX"/>
    <property type="match status" value="1"/>
</dbReference>
<accession>A0A369VU84</accession>
<keyword evidence="5 6" id="KW-0472">Membrane</keyword>
<keyword evidence="9" id="KW-1185">Reference proteome</keyword>
<evidence type="ECO:0000256" key="5">
    <source>
        <dbReference type="ARBA" id="ARBA00023136"/>
    </source>
</evidence>
<dbReference type="RefSeq" id="WP_114688368.1">
    <property type="nucleotide sequence ID" value="NZ_QQNB01000003.1"/>
</dbReference>
<dbReference type="InterPro" id="IPR003838">
    <property type="entry name" value="ABC3_permease_C"/>
</dbReference>
<name>A0A369VU84_9SPHN</name>
<dbReference type="Proteomes" id="UP000253918">
    <property type="component" value="Unassembled WGS sequence"/>
</dbReference>
<evidence type="ECO:0000256" key="1">
    <source>
        <dbReference type="ARBA" id="ARBA00004651"/>
    </source>
</evidence>
<feature type="domain" description="ABC3 transporter permease C-terminal" evidence="7">
    <location>
        <begin position="168"/>
        <end position="287"/>
    </location>
</feature>
<dbReference type="PANTHER" id="PTHR47755">
    <property type="entry name" value="CELL DIVISION PROTEIN FTSX"/>
    <property type="match status" value="1"/>
</dbReference>
<dbReference type="GO" id="GO:0005886">
    <property type="term" value="C:plasma membrane"/>
    <property type="evidence" value="ECO:0007669"/>
    <property type="project" value="UniProtKB-SubCell"/>
</dbReference>
<dbReference type="EMBL" id="QQNB01000003">
    <property type="protein sequence ID" value="RDE04632.1"/>
    <property type="molecule type" value="Genomic_DNA"/>
</dbReference>
<evidence type="ECO:0000256" key="2">
    <source>
        <dbReference type="ARBA" id="ARBA00022475"/>
    </source>
</evidence>
<comment type="caution">
    <text evidence="8">The sequence shown here is derived from an EMBL/GenBank/DDBJ whole genome shotgun (WGS) entry which is preliminary data.</text>
</comment>
<dbReference type="AlphaFoldDB" id="A0A369VU84"/>
<proteinExistence type="predicted"/>
<evidence type="ECO:0000313" key="9">
    <source>
        <dbReference type="Proteomes" id="UP000253918"/>
    </source>
</evidence>
<evidence type="ECO:0000256" key="4">
    <source>
        <dbReference type="ARBA" id="ARBA00022989"/>
    </source>
</evidence>
<feature type="transmembrane region" description="Helical" evidence="6">
    <location>
        <begin position="20"/>
        <end position="41"/>
    </location>
</feature>
<reference evidence="8 9" key="1">
    <citation type="submission" date="2018-07" db="EMBL/GenBank/DDBJ databases">
        <title>a novel species of Sphingomonas isolated from the rhizosphere soil of Araceae plant.</title>
        <authorList>
            <person name="Zhiyong W."/>
            <person name="Qinglan Z."/>
            <person name="Zhiwei F."/>
            <person name="Ding X."/>
            <person name="Gejiao W."/>
            <person name="Shixue Z."/>
        </authorList>
    </citation>
    <scope>NUCLEOTIDE SEQUENCE [LARGE SCALE GENOMIC DNA]</scope>
    <source>
        <strain evidence="8 9">WZY 27</strain>
    </source>
</reference>
<dbReference type="GO" id="GO:0051301">
    <property type="term" value="P:cell division"/>
    <property type="evidence" value="ECO:0007669"/>
    <property type="project" value="InterPro"/>
</dbReference>
<keyword evidence="3 6" id="KW-0812">Transmembrane</keyword>
<evidence type="ECO:0000259" key="7">
    <source>
        <dbReference type="Pfam" id="PF02687"/>
    </source>
</evidence>
<feature type="transmembrane region" description="Helical" evidence="6">
    <location>
        <begin position="157"/>
        <end position="184"/>
    </location>
</feature>